<dbReference type="FunFam" id="1.50.40.10:FF:000080">
    <property type="entry name" value="Mitochondrial substrate carrier protein-like"/>
    <property type="match status" value="1"/>
</dbReference>
<comment type="caution">
    <text evidence="10">The sequence shown here is derived from an EMBL/GenBank/DDBJ whole genome shotgun (WGS) entry which is preliminary data.</text>
</comment>
<evidence type="ECO:0008006" key="12">
    <source>
        <dbReference type="Google" id="ProtNLM"/>
    </source>
</evidence>
<evidence type="ECO:0000256" key="1">
    <source>
        <dbReference type="ARBA" id="ARBA00004141"/>
    </source>
</evidence>
<sequence length="663" mass="73139">MTMEYQFRPLKHGKSSITRWWIPLEGQCFEPDATVLKNNRCATSSSFSKDGFTSGESNNRITLSHVRSAAGGIWDCVGQPAVYQAKDNFKCNRENILSWVERERYFPAAGDCTNSICKDAVYKTTFSSTAKTNFDDVRKIKRMLMFASCNCNNNSLFSQFTPILPTQGSIVNELAGMEVSNYTEGKAGSLSTKPYFVLHDLVKFTISASKDERCTIGEGSSIDESSKIQENLGKSETRDAISNKEEEVNKNEQNYPSFLCSTDKLPSTITKEETICIKKQTSEFHDGFSIGFNSSNLDSIEKCQKSVDSNRMVGESLIESSAGKSEKFFGTLSLAEGFPAKPWLAIPHKLQHVFTCNRHAIAGALAGTLVTLCLHPVDTVKTIIQANGSGQMSFHHVLRRIISQNGVLGLYRGIATNIASSAPISAIYTFTYESVKGSLLPILPKEYHSFAHCIAGGCSSIATSFVFTPSERIKQQMQVGSQYQNCWRTLIGCLQNGGLPSLYAGWGAVLCRNIPHSIIKFYTYESLKQFLSSRHMDSNFKNFHTLICGGLAGSTAALFTTPFDVVKTRLQTQAPGSIGKYHGVFHALEEIARQEGLQGLYRGLTPRLAMYVSQGAIFFASYEFLKAVFLLEVPANTAMEKIEDIDDPTAVEPKGAAEENIMH</sequence>
<feature type="compositionally biased region" description="Basic and acidic residues" evidence="9">
    <location>
        <begin position="233"/>
        <end position="248"/>
    </location>
</feature>
<dbReference type="Pfam" id="PF00153">
    <property type="entry name" value="Mito_carr"/>
    <property type="match status" value="3"/>
</dbReference>
<keyword evidence="7 8" id="KW-0472">Membrane</keyword>
<evidence type="ECO:0000313" key="10">
    <source>
        <dbReference type="EMBL" id="KAG0475003.1"/>
    </source>
</evidence>
<dbReference type="SUPFAM" id="SSF103506">
    <property type="entry name" value="Mitochondrial carrier"/>
    <property type="match status" value="1"/>
</dbReference>
<dbReference type="FunFam" id="1.50.40.10:FF:000162">
    <property type="entry name" value="Mitochondrial substrate carrier protein-like"/>
    <property type="match status" value="1"/>
</dbReference>
<name>A0A835QNS5_VANPL</name>
<dbReference type="Proteomes" id="UP000639772">
    <property type="component" value="Chromosome 7"/>
</dbReference>
<protein>
    <recommendedName>
        <fullName evidence="12">Mitochondrial carrier protein</fullName>
    </recommendedName>
</protein>
<dbReference type="GO" id="GO:0016020">
    <property type="term" value="C:membrane"/>
    <property type="evidence" value="ECO:0007669"/>
    <property type="project" value="UniProtKB-SubCell"/>
</dbReference>
<keyword evidence="6" id="KW-1133">Transmembrane helix</keyword>
<feature type="repeat" description="Solcar" evidence="8">
    <location>
        <begin position="447"/>
        <end position="530"/>
    </location>
</feature>
<feature type="repeat" description="Solcar" evidence="8">
    <location>
        <begin position="540"/>
        <end position="628"/>
    </location>
</feature>
<reference evidence="10 11" key="1">
    <citation type="journal article" date="2020" name="Nat. Food">
        <title>A phased Vanilla planifolia genome enables genetic improvement of flavour and production.</title>
        <authorList>
            <person name="Hasing T."/>
            <person name="Tang H."/>
            <person name="Brym M."/>
            <person name="Khazi F."/>
            <person name="Huang T."/>
            <person name="Chambers A.H."/>
        </authorList>
    </citation>
    <scope>NUCLEOTIDE SEQUENCE [LARGE SCALE GENOMIC DNA]</scope>
    <source>
        <tissue evidence="10">Leaf</tissue>
    </source>
</reference>
<dbReference type="EMBL" id="JADCNM010000007">
    <property type="protein sequence ID" value="KAG0475003.1"/>
    <property type="molecule type" value="Genomic_DNA"/>
</dbReference>
<evidence type="ECO:0000313" key="11">
    <source>
        <dbReference type="Proteomes" id="UP000639772"/>
    </source>
</evidence>
<gene>
    <name evidence="10" type="ORF">HPP92_014689</name>
</gene>
<evidence type="ECO:0000256" key="7">
    <source>
        <dbReference type="ARBA" id="ARBA00023136"/>
    </source>
</evidence>
<feature type="repeat" description="Solcar" evidence="8">
    <location>
        <begin position="354"/>
        <end position="438"/>
    </location>
</feature>
<comment type="similarity">
    <text evidence="2">Belongs to the mitochondrial carrier (TC 2.A.29) family.</text>
</comment>
<organism evidence="10 11">
    <name type="scientific">Vanilla planifolia</name>
    <name type="common">Vanilla</name>
    <dbReference type="NCBI Taxonomy" id="51239"/>
    <lineage>
        <taxon>Eukaryota</taxon>
        <taxon>Viridiplantae</taxon>
        <taxon>Streptophyta</taxon>
        <taxon>Embryophyta</taxon>
        <taxon>Tracheophyta</taxon>
        <taxon>Spermatophyta</taxon>
        <taxon>Magnoliopsida</taxon>
        <taxon>Liliopsida</taxon>
        <taxon>Asparagales</taxon>
        <taxon>Orchidaceae</taxon>
        <taxon>Vanilloideae</taxon>
        <taxon>Vanilleae</taxon>
        <taxon>Vanilla</taxon>
    </lineage>
</organism>
<evidence type="ECO:0000256" key="5">
    <source>
        <dbReference type="ARBA" id="ARBA00022737"/>
    </source>
</evidence>
<dbReference type="PANTHER" id="PTHR45667">
    <property type="entry name" value="S-ADENOSYLMETHIONINE MITOCHONDRIAL CARRIER PROTEIN"/>
    <property type="match status" value="1"/>
</dbReference>
<dbReference type="OrthoDB" id="10253709at2759"/>
<dbReference type="InterPro" id="IPR018108">
    <property type="entry name" value="MCP_transmembrane"/>
</dbReference>
<evidence type="ECO:0000256" key="9">
    <source>
        <dbReference type="SAM" id="MobiDB-lite"/>
    </source>
</evidence>
<keyword evidence="5" id="KW-0677">Repeat</keyword>
<dbReference type="AlphaFoldDB" id="A0A835QNS5"/>
<dbReference type="Gene3D" id="1.50.40.10">
    <property type="entry name" value="Mitochondrial carrier domain"/>
    <property type="match status" value="2"/>
</dbReference>
<feature type="region of interest" description="Disordered" evidence="9">
    <location>
        <begin position="217"/>
        <end position="248"/>
    </location>
</feature>
<evidence type="ECO:0000256" key="4">
    <source>
        <dbReference type="ARBA" id="ARBA00022692"/>
    </source>
</evidence>
<evidence type="ECO:0000256" key="8">
    <source>
        <dbReference type="PROSITE-ProRule" id="PRU00282"/>
    </source>
</evidence>
<accession>A0A835QNS5</accession>
<evidence type="ECO:0000256" key="2">
    <source>
        <dbReference type="ARBA" id="ARBA00006375"/>
    </source>
</evidence>
<keyword evidence="4 8" id="KW-0812">Transmembrane</keyword>
<keyword evidence="3" id="KW-0813">Transport</keyword>
<dbReference type="PROSITE" id="PS50920">
    <property type="entry name" value="SOLCAR"/>
    <property type="match status" value="3"/>
</dbReference>
<evidence type="ECO:0000256" key="6">
    <source>
        <dbReference type="ARBA" id="ARBA00022989"/>
    </source>
</evidence>
<proteinExistence type="inferred from homology"/>
<dbReference type="InterPro" id="IPR023395">
    <property type="entry name" value="MCP_dom_sf"/>
</dbReference>
<comment type="subcellular location">
    <subcellularLocation>
        <location evidence="1">Membrane</location>
        <topology evidence="1">Multi-pass membrane protein</topology>
    </subcellularLocation>
</comment>
<evidence type="ECO:0000256" key="3">
    <source>
        <dbReference type="ARBA" id="ARBA00022448"/>
    </source>
</evidence>